<dbReference type="SUPFAM" id="SSF46894">
    <property type="entry name" value="C-terminal effector domain of the bipartite response regulators"/>
    <property type="match status" value="1"/>
</dbReference>
<evidence type="ECO:0000256" key="5">
    <source>
        <dbReference type="ARBA" id="ARBA00023163"/>
    </source>
</evidence>
<protein>
    <recommendedName>
        <fullName evidence="8">OmpR/PhoB-type domain-containing protein</fullName>
    </recommendedName>
</protein>
<feature type="DNA-binding region" description="OmpR/PhoB-type" evidence="6">
    <location>
        <begin position="127"/>
        <end position="225"/>
    </location>
</feature>
<keyword evidence="2" id="KW-0902">Two-component regulatory system</keyword>
<dbReference type="InterPro" id="IPR036388">
    <property type="entry name" value="WH-like_DNA-bd_sf"/>
</dbReference>
<keyword evidence="3" id="KW-0805">Transcription regulation</keyword>
<accession>A0ABP3EUX2</accession>
<evidence type="ECO:0000256" key="6">
    <source>
        <dbReference type="PROSITE-ProRule" id="PRU01091"/>
    </source>
</evidence>
<dbReference type="SMART" id="SM00862">
    <property type="entry name" value="Trans_reg_C"/>
    <property type="match status" value="1"/>
</dbReference>
<evidence type="ECO:0000256" key="1">
    <source>
        <dbReference type="ARBA" id="ARBA00022553"/>
    </source>
</evidence>
<keyword evidence="4 6" id="KW-0238">DNA-binding</keyword>
<dbReference type="Proteomes" id="UP001500967">
    <property type="component" value="Unassembled WGS sequence"/>
</dbReference>
<keyword evidence="10" id="KW-1185">Reference proteome</keyword>
<evidence type="ECO:0000256" key="7">
    <source>
        <dbReference type="SAM" id="MobiDB-lite"/>
    </source>
</evidence>
<dbReference type="PANTHER" id="PTHR48111">
    <property type="entry name" value="REGULATOR OF RPOS"/>
    <property type="match status" value="1"/>
</dbReference>
<dbReference type="CDD" id="cd00383">
    <property type="entry name" value="trans_reg_C"/>
    <property type="match status" value="1"/>
</dbReference>
<dbReference type="RefSeq" id="WP_344653799.1">
    <property type="nucleotide sequence ID" value="NZ_BAAAGX010000035.1"/>
</dbReference>
<reference evidence="10" key="1">
    <citation type="journal article" date="2019" name="Int. J. Syst. Evol. Microbiol.">
        <title>The Global Catalogue of Microorganisms (GCM) 10K type strain sequencing project: providing services to taxonomists for standard genome sequencing and annotation.</title>
        <authorList>
            <consortium name="The Broad Institute Genomics Platform"/>
            <consortium name="The Broad Institute Genome Sequencing Center for Infectious Disease"/>
            <person name="Wu L."/>
            <person name="Ma J."/>
        </authorList>
    </citation>
    <scope>NUCLEOTIDE SEQUENCE [LARGE SCALE GENOMIC DNA]</scope>
    <source>
        <strain evidence="10">JCM 10425</strain>
    </source>
</reference>
<feature type="region of interest" description="Disordered" evidence="7">
    <location>
        <begin position="81"/>
        <end position="131"/>
    </location>
</feature>
<evidence type="ECO:0000313" key="9">
    <source>
        <dbReference type="EMBL" id="GAA0277039.1"/>
    </source>
</evidence>
<dbReference type="Gene3D" id="1.10.10.10">
    <property type="entry name" value="Winged helix-like DNA-binding domain superfamily/Winged helix DNA-binding domain"/>
    <property type="match status" value="1"/>
</dbReference>
<evidence type="ECO:0000256" key="4">
    <source>
        <dbReference type="ARBA" id="ARBA00023125"/>
    </source>
</evidence>
<organism evidence="9 10">
    <name type="scientific">Cryptosporangium japonicum</name>
    <dbReference type="NCBI Taxonomy" id="80872"/>
    <lineage>
        <taxon>Bacteria</taxon>
        <taxon>Bacillati</taxon>
        <taxon>Actinomycetota</taxon>
        <taxon>Actinomycetes</taxon>
        <taxon>Cryptosporangiales</taxon>
        <taxon>Cryptosporangiaceae</taxon>
        <taxon>Cryptosporangium</taxon>
    </lineage>
</organism>
<evidence type="ECO:0000256" key="2">
    <source>
        <dbReference type="ARBA" id="ARBA00023012"/>
    </source>
</evidence>
<proteinExistence type="predicted"/>
<dbReference type="Pfam" id="PF00486">
    <property type="entry name" value="Trans_reg_C"/>
    <property type="match status" value="1"/>
</dbReference>
<feature type="compositionally biased region" description="Gly residues" evidence="7">
    <location>
        <begin position="103"/>
        <end position="131"/>
    </location>
</feature>
<dbReference type="InterPro" id="IPR016032">
    <property type="entry name" value="Sig_transdc_resp-reg_C-effctor"/>
</dbReference>
<name>A0ABP3EUX2_9ACTN</name>
<comment type="caution">
    <text evidence="9">The sequence shown here is derived from an EMBL/GenBank/DDBJ whole genome shotgun (WGS) entry which is preliminary data.</text>
</comment>
<evidence type="ECO:0000313" key="10">
    <source>
        <dbReference type="Proteomes" id="UP001500967"/>
    </source>
</evidence>
<dbReference type="EMBL" id="BAAAGX010000035">
    <property type="protein sequence ID" value="GAA0277039.1"/>
    <property type="molecule type" value="Genomic_DNA"/>
</dbReference>
<sequence>MTVHAGPVPVTRIRAGRDGDPARSARVTVEIELAGGGAPGVASALCAEISDLLAGHARSGDTSVSASVSLGFGDAATRPAALPAASPAPPRFSGADAAAGDSAGDGVGSTAGAGSTTGAGSGAGGSGAGGGAGGRGLRIVAGRRVAIQDGIEVPLTRREFDLLSFLARHPRQVFSRGQLIDAVWGARYRDSERTIDVHVRRIRVKLSPTGPRIVTVRGVGYRLDHADRVAVVPGVD</sequence>
<evidence type="ECO:0000256" key="3">
    <source>
        <dbReference type="ARBA" id="ARBA00023015"/>
    </source>
</evidence>
<dbReference type="InterPro" id="IPR039420">
    <property type="entry name" value="WalR-like"/>
</dbReference>
<keyword evidence="1" id="KW-0597">Phosphoprotein</keyword>
<keyword evidence="5" id="KW-0804">Transcription</keyword>
<dbReference type="PANTHER" id="PTHR48111:SF1">
    <property type="entry name" value="TWO-COMPONENT RESPONSE REGULATOR ORR33"/>
    <property type="match status" value="1"/>
</dbReference>
<gene>
    <name evidence="9" type="ORF">GCM10009539_76020</name>
</gene>
<feature type="domain" description="OmpR/PhoB-type" evidence="8">
    <location>
        <begin position="127"/>
        <end position="225"/>
    </location>
</feature>
<evidence type="ECO:0000259" key="8">
    <source>
        <dbReference type="PROSITE" id="PS51755"/>
    </source>
</evidence>
<feature type="compositionally biased region" description="Low complexity" evidence="7">
    <location>
        <begin position="93"/>
        <end position="102"/>
    </location>
</feature>
<dbReference type="PROSITE" id="PS51755">
    <property type="entry name" value="OMPR_PHOB"/>
    <property type="match status" value="1"/>
</dbReference>
<dbReference type="InterPro" id="IPR001867">
    <property type="entry name" value="OmpR/PhoB-type_DNA-bd"/>
</dbReference>